<dbReference type="Pfam" id="PF09994">
    <property type="entry name" value="T6SS_Tle1-like_cat"/>
    <property type="match status" value="1"/>
</dbReference>
<sequence>MKRIIIACDGTNQYDVLTNVKRICNALSYSSDGIEQLTFYQSGLGPEDLGSSGFVKAYAQALGQEIDWRIEEAYAFIMNNYLPGDEIFFFGFSRGAFVARVLANFVARVGIYRNPQYSWDFRLALGAYKDGTLDRDIETHQYDTTQDGECVLKVHRVEIEVVGCWDTVTSLGVPWTGSGEVFGGYKHLSPSLVKGIKHAFQALALDEYRHPFSPTLWFLPEDAEVAKTIDLQQCWFPGAHRNTGGGYHDQALADLSFFWILDRCSQFLAFDPKYIKSVVDTHYQPWKLNSNRGRSSRLEHADGYDTVYQGWGRGRCYDSYRGGQTWTWKYRIPGAYRGNDGETNMTNESIHPSVRARWQTSREKGGELKDGPSVYAPKALRGFEPREGANGNWEWVKRENGEEVLVIPEENWNEVLVSLEAPFPTWRDFEPKEVGRGKWEWVKENRKEIPVTLEAPFSTERL</sequence>
<dbReference type="PANTHER" id="PTHR33840">
    <property type="match status" value="1"/>
</dbReference>
<name>A0A0D0BPT7_9AGAR</name>
<accession>A0A0D0BPT7</accession>
<dbReference type="SUPFAM" id="SSF53474">
    <property type="entry name" value="alpha/beta-Hydrolases"/>
    <property type="match status" value="1"/>
</dbReference>
<dbReference type="InterPro" id="IPR029058">
    <property type="entry name" value="AB_hydrolase_fold"/>
</dbReference>
<reference evidence="2 3" key="1">
    <citation type="submission" date="2014-04" db="EMBL/GenBank/DDBJ databases">
        <title>Evolutionary Origins and Diversification of the Mycorrhizal Mutualists.</title>
        <authorList>
            <consortium name="DOE Joint Genome Institute"/>
            <consortium name="Mycorrhizal Genomics Consortium"/>
            <person name="Kohler A."/>
            <person name="Kuo A."/>
            <person name="Nagy L.G."/>
            <person name="Floudas D."/>
            <person name="Copeland A."/>
            <person name="Barry K.W."/>
            <person name="Cichocki N."/>
            <person name="Veneault-Fourrey C."/>
            <person name="LaButti K."/>
            <person name="Lindquist E.A."/>
            <person name="Lipzen A."/>
            <person name="Lundell T."/>
            <person name="Morin E."/>
            <person name="Murat C."/>
            <person name="Riley R."/>
            <person name="Ohm R."/>
            <person name="Sun H."/>
            <person name="Tunlid A."/>
            <person name="Henrissat B."/>
            <person name="Grigoriev I.V."/>
            <person name="Hibbett D.S."/>
            <person name="Martin F."/>
        </authorList>
    </citation>
    <scope>NUCLEOTIDE SEQUENCE [LARGE SCALE GENOMIC DNA]</scope>
    <source>
        <strain evidence="2 3">FD-317 M1</strain>
    </source>
</reference>
<feature type="domain" description="T6SS Phospholipase effector Tle1-like catalytic" evidence="1">
    <location>
        <begin position="2"/>
        <end position="262"/>
    </location>
</feature>
<gene>
    <name evidence="2" type="ORF">GYMLUDRAFT_204321</name>
</gene>
<evidence type="ECO:0000259" key="1">
    <source>
        <dbReference type="Pfam" id="PF09994"/>
    </source>
</evidence>
<dbReference type="PANTHER" id="PTHR33840:SF1">
    <property type="entry name" value="TLE1 PHOSPHOLIPASE DOMAIN-CONTAINING PROTEIN"/>
    <property type="match status" value="1"/>
</dbReference>
<dbReference type="EMBL" id="KN834793">
    <property type="protein sequence ID" value="KIK57081.1"/>
    <property type="molecule type" value="Genomic_DNA"/>
</dbReference>
<dbReference type="InterPro" id="IPR018712">
    <property type="entry name" value="Tle1-like_cat"/>
</dbReference>
<dbReference type="Proteomes" id="UP000053593">
    <property type="component" value="Unassembled WGS sequence"/>
</dbReference>
<dbReference type="HOGENOM" id="CLU_005049_3_1_1"/>
<dbReference type="AlphaFoldDB" id="A0A0D0BPT7"/>
<keyword evidence="3" id="KW-1185">Reference proteome</keyword>
<evidence type="ECO:0000313" key="2">
    <source>
        <dbReference type="EMBL" id="KIK57081.1"/>
    </source>
</evidence>
<protein>
    <recommendedName>
        <fullName evidence="1">T6SS Phospholipase effector Tle1-like catalytic domain-containing protein</fullName>
    </recommendedName>
</protein>
<proteinExistence type="predicted"/>
<dbReference type="OrthoDB" id="3057168at2759"/>
<organism evidence="2 3">
    <name type="scientific">Collybiopsis luxurians FD-317 M1</name>
    <dbReference type="NCBI Taxonomy" id="944289"/>
    <lineage>
        <taxon>Eukaryota</taxon>
        <taxon>Fungi</taxon>
        <taxon>Dikarya</taxon>
        <taxon>Basidiomycota</taxon>
        <taxon>Agaricomycotina</taxon>
        <taxon>Agaricomycetes</taxon>
        <taxon>Agaricomycetidae</taxon>
        <taxon>Agaricales</taxon>
        <taxon>Marasmiineae</taxon>
        <taxon>Omphalotaceae</taxon>
        <taxon>Collybiopsis</taxon>
        <taxon>Collybiopsis luxurians</taxon>
    </lineage>
</organism>
<evidence type="ECO:0000313" key="3">
    <source>
        <dbReference type="Proteomes" id="UP000053593"/>
    </source>
</evidence>